<dbReference type="Proteomes" id="UP000538147">
    <property type="component" value="Unassembled WGS sequence"/>
</dbReference>
<feature type="transmembrane region" description="Helical" evidence="1">
    <location>
        <begin position="443"/>
        <end position="465"/>
    </location>
</feature>
<evidence type="ECO:0000256" key="1">
    <source>
        <dbReference type="SAM" id="Phobius"/>
    </source>
</evidence>
<feature type="transmembrane region" description="Helical" evidence="1">
    <location>
        <begin position="171"/>
        <end position="192"/>
    </location>
</feature>
<name>A0A841LK52_9SPHN</name>
<feature type="transmembrane region" description="Helical" evidence="1">
    <location>
        <begin position="212"/>
        <end position="235"/>
    </location>
</feature>
<evidence type="ECO:0000313" key="2">
    <source>
        <dbReference type="EMBL" id="MBB6229348.1"/>
    </source>
</evidence>
<dbReference type="PANTHER" id="PTHR43471:SF1">
    <property type="entry name" value="ABC TRANSPORTER PERMEASE PROTEIN NOSY-RELATED"/>
    <property type="match status" value="1"/>
</dbReference>
<keyword evidence="3" id="KW-1185">Reference proteome</keyword>
<dbReference type="InterPro" id="IPR021913">
    <property type="entry name" value="DUF3526"/>
</dbReference>
<sequence length="472" mass="50541">MIAAVIAKEFRELARDRRIGIIAIVLSLLALVAIVIGTVQQARYADDRRIAVAADQSLWYDQGAVNPHVAAHMGQYAFRPPAALGPFDPGLSPWLGQAVWIEAHYQNPPQARPAQSAGLVQRFGDLSPAWILQALMPLLIVMAGFAAIAGEREGGNLRLQLMQGARPLPLLAGKAGAMFGGAALLVTGILLVGGGFTTLTGGINADGLLRLASAWVVYLLYAAVWAALTVGVSALAATARGALLALLCLWMTSVVLVPRLAAEQAIRSHPVPSAGEFWNDVTIARQAGVTGHDVGNPAMATLQKEVLAQYGVTSLEELPVDFSGIALQKGEEYSDTIYDRLYGDLAAIEDAQATSQRWFAPLSPAISVRFLSMGLAGSDLLHQRAFAAAAETHRRTLQRQLNAEQTRTGKGRNNANTADRSFWETVRTFTYRSPGLETFAERYLADLAIILGWVVAALAFLAFAARRLGKRA</sequence>
<dbReference type="AlphaFoldDB" id="A0A841LK52"/>
<dbReference type="RefSeq" id="WP_184202978.1">
    <property type="nucleotide sequence ID" value="NZ_JACIIV010000043.1"/>
</dbReference>
<keyword evidence="1" id="KW-1133">Transmembrane helix</keyword>
<feature type="transmembrane region" description="Helical" evidence="1">
    <location>
        <begin position="242"/>
        <end position="261"/>
    </location>
</feature>
<comment type="caution">
    <text evidence="2">The sequence shown here is derived from an EMBL/GenBank/DDBJ whole genome shotgun (WGS) entry which is preliminary data.</text>
</comment>
<reference evidence="2 3" key="1">
    <citation type="submission" date="2020-08" db="EMBL/GenBank/DDBJ databases">
        <title>Genomic Encyclopedia of Type Strains, Phase IV (KMG-IV): sequencing the most valuable type-strain genomes for metagenomic binning, comparative biology and taxonomic classification.</title>
        <authorList>
            <person name="Goeker M."/>
        </authorList>
    </citation>
    <scope>NUCLEOTIDE SEQUENCE [LARGE SCALE GENOMIC DNA]</scope>
    <source>
        <strain evidence="2 3">DSM 102189</strain>
    </source>
</reference>
<accession>A0A841LK52</accession>
<protein>
    <submittedName>
        <fullName evidence="2">ABC-2 type transport system permease protein</fullName>
    </submittedName>
</protein>
<dbReference type="Pfam" id="PF12040">
    <property type="entry name" value="DUF3526"/>
    <property type="match status" value="1"/>
</dbReference>
<keyword evidence="1" id="KW-0472">Membrane</keyword>
<feature type="transmembrane region" description="Helical" evidence="1">
    <location>
        <begin position="21"/>
        <end position="39"/>
    </location>
</feature>
<dbReference type="GO" id="GO:0140359">
    <property type="term" value="F:ABC-type transporter activity"/>
    <property type="evidence" value="ECO:0007669"/>
    <property type="project" value="InterPro"/>
</dbReference>
<proteinExistence type="predicted"/>
<gene>
    <name evidence="2" type="ORF">FHS79_003549</name>
</gene>
<dbReference type="PANTHER" id="PTHR43471">
    <property type="entry name" value="ABC TRANSPORTER PERMEASE"/>
    <property type="match status" value="1"/>
</dbReference>
<dbReference type="EMBL" id="JACIIV010000043">
    <property type="protein sequence ID" value="MBB6229348.1"/>
    <property type="molecule type" value="Genomic_DNA"/>
</dbReference>
<dbReference type="Pfam" id="PF12679">
    <property type="entry name" value="ABC2_membrane_2"/>
    <property type="match status" value="1"/>
</dbReference>
<dbReference type="GO" id="GO:0005886">
    <property type="term" value="C:plasma membrane"/>
    <property type="evidence" value="ECO:0007669"/>
    <property type="project" value="UniProtKB-SubCell"/>
</dbReference>
<organism evidence="2 3">
    <name type="scientific">Polymorphobacter multimanifer</name>
    <dbReference type="NCBI Taxonomy" id="1070431"/>
    <lineage>
        <taxon>Bacteria</taxon>
        <taxon>Pseudomonadati</taxon>
        <taxon>Pseudomonadota</taxon>
        <taxon>Alphaproteobacteria</taxon>
        <taxon>Sphingomonadales</taxon>
        <taxon>Sphingosinicellaceae</taxon>
        <taxon>Polymorphobacter</taxon>
    </lineage>
</organism>
<keyword evidence="1" id="KW-0812">Transmembrane</keyword>
<feature type="transmembrane region" description="Helical" evidence="1">
    <location>
        <begin position="130"/>
        <end position="150"/>
    </location>
</feature>
<evidence type="ECO:0000313" key="3">
    <source>
        <dbReference type="Proteomes" id="UP000538147"/>
    </source>
</evidence>